<dbReference type="EC" id="2.4.99.28" evidence="21"/>
<keyword evidence="10 24" id="KW-0812">Transmembrane</keyword>
<dbReference type="Pfam" id="PF00912">
    <property type="entry name" value="Transgly"/>
    <property type="match status" value="1"/>
</dbReference>
<reference evidence="27" key="1">
    <citation type="submission" date="2020-10" db="EMBL/GenBank/DDBJ databases">
        <authorList>
            <person name="Gilroy R."/>
        </authorList>
    </citation>
    <scope>NUCLEOTIDE SEQUENCE</scope>
    <source>
        <strain evidence="27">ChiBcec16-1751</strain>
    </source>
</reference>
<dbReference type="EMBL" id="DVJJ01000070">
    <property type="protein sequence ID" value="HIS64607.1"/>
    <property type="molecule type" value="Genomic_DNA"/>
</dbReference>
<evidence type="ECO:0000256" key="9">
    <source>
        <dbReference type="ARBA" id="ARBA00022679"/>
    </source>
</evidence>
<comment type="catalytic activity">
    <reaction evidence="22">
        <text>[GlcNAc-(1-&gt;4)-Mur2Ac(oyl-L-Ala-gamma-D-Glu-L-Lys-D-Ala-D-Ala)](n)-di-trans,octa-cis-undecaprenyl diphosphate + beta-D-GlcNAc-(1-&gt;4)-Mur2Ac(oyl-L-Ala-gamma-D-Glu-L-Lys-D-Ala-D-Ala)-di-trans,octa-cis-undecaprenyl diphosphate = [GlcNAc-(1-&gt;4)-Mur2Ac(oyl-L-Ala-gamma-D-Glu-L-Lys-D-Ala-D-Ala)](n+1)-di-trans,octa-cis-undecaprenyl diphosphate + di-trans,octa-cis-undecaprenyl diphosphate + H(+)</text>
        <dbReference type="Rhea" id="RHEA:23708"/>
        <dbReference type="Rhea" id="RHEA-COMP:9602"/>
        <dbReference type="Rhea" id="RHEA-COMP:9603"/>
        <dbReference type="ChEBI" id="CHEBI:15378"/>
        <dbReference type="ChEBI" id="CHEBI:58405"/>
        <dbReference type="ChEBI" id="CHEBI:60033"/>
        <dbReference type="ChEBI" id="CHEBI:78435"/>
        <dbReference type="EC" id="2.4.99.28"/>
    </reaction>
</comment>
<sequence>MASNPEMHKPSVARRIFGAIGKFFAVLGKILGTLLLVGLLTGLIFGCIFAKYVQEVLIPQSDVPLENFTLDQTSVIYYTDPDTGEAVELQRLYGKENRTWVTYDKIPRDLVNAAIAIEDKRFHDHQGVDWLRTASASANMFLGGDSTYGASTITQQLIKNLTERDEVTVRRKLLEIVSALEFEKDHSKQEIMTWYLNTIYLEEGCYGVQSASRVYFGKDVSELTTAECASLIGITKNPSYYDPYINPEANRERQLTILWEMYDQGYILTEEAYRAAVNQEMVFTNASGQETEGYDDNSEYYSYFVDQVIRDVTEDLCKTYNYTEEIAEQVVRSGGLSIYCTMNPDVQSVVDEVYENLENIPKTDSAQQLQSGIAIIDNKTGDLVAVSGGVGEKTGSLTFNRATQALLSPGSTIKPLTVYGPAFDKGIITPATVYDDTPYSFEGGAWPKNTNRSYSGLMTIRSAISMSTNTVAVKVLADLTPAYSYQFAVEKLGMDTLVEQEVIGGKTYSDINLAPLAMGGLTHGVTIEDMAAGYATYANGGVYREPRTYTKVTRMVDNREETVLNNTQDTVTAVSTKAAWYMTDMLQYAVEHGTGSPAKIENMAVAGKTGTTTSDFDRWFCGYTPCYSAAVWCGYDVPEEVNLTDSSTNPAAYLWQKVMAQVHAELPSATFQQPTDVVEVWYCRDSGLLATDACKSDPRGSRIVKGSLAMDDAPTEYCDVHTYVELCDETNQVANEFCSQVEGNGTHTVALLNLNRSFPIPNITVADQQYATYSGSIPSGYYRALSPSGTSMGQTCTVHTEESLPPEEPEVPEDPTNPTDPTDPNQPVDPNAPVDPNQPIVPNPDTPDGEGGTTEPPYHGWEDPANGGVVPDD</sequence>
<keyword evidence="15 24" id="KW-1133">Transmembrane helix</keyword>
<keyword evidence="16 24" id="KW-0472">Membrane</keyword>
<evidence type="ECO:0000256" key="16">
    <source>
        <dbReference type="ARBA" id="ARBA00023136"/>
    </source>
</evidence>
<keyword evidence="7" id="KW-0645">Protease</keyword>
<dbReference type="GO" id="GO:0030288">
    <property type="term" value="C:outer membrane-bounded periplasmic space"/>
    <property type="evidence" value="ECO:0007669"/>
    <property type="project" value="TreeGrafter"/>
</dbReference>
<name>A0A9D1F8T4_9FIRM</name>
<dbReference type="GO" id="GO:0006508">
    <property type="term" value="P:proteolysis"/>
    <property type="evidence" value="ECO:0007669"/>
    <property type="project" value="UniProtKB-KW"/>
</dbReference>
<evidence type="ECO:0000259" key="26">
    <source>
        <dbReference type="Pfam" id="PF00912"/>
    </source>
</evidence>
<evidence type="ECO:0000256" key="2">
    <source>
        <dbReference type="ARBA" id="ARBA00004401"/>
    </source>
</evidence>
<dbReference type="InterPro" id="IPR012338">
    <property type="entry name" value="Beta-lactam/transpept-like"/>
</dbReference>
<evidence type="ECO:0000256" key="21">
    <source>
        <dbReference type="ARBA" id="ARBA00044770"/>
    </source>
</evidence>
<evidence type="ECO:0000256" key="23">
    <source>
        <dbReference type="SAM" id="MobiDB-lite"/>
    </source>
</evidence>
<dbReference type="PANTHER" id="PTHR32282">
    <property type="entry name" value="BINDING PROTEIN TRANSPEPTIDASE, PUTATIVE-RELATED"/>
    <property type="match status" value="1"/>
</dbReference>
<keyword evidence="14" id="KW-0573">Peptidoglycan synthesis</keyword>
<dbReference type="InterPro" id="IPR023346">
    <property type="entry name" value="Lysozyme-like_dom_sf"/>
</dbReference>
<feature type="domain" description="Glycosyl transferase family 51" evidence="26">
    <location>
        <begin position="89"/>
        <end position="261"/>
    </location>
</feature>
<comment type="subcellular location">
    <subcellularLocation>
        <location evidence="2">Cell membrane</location>
        <topology evidence="2">Single-pass type II membrane protein</topology>
    </subcellularLocation>
</comment>
<dbReference type="GO" id="GO:0008955">
    <property type="term" value="F:peptidoglycan glycosyltransferase activity"/>
    <property type="evidence" value="ECO:0007669"/>
    <property type="project" value="UniProtKB-EC"/>
</dbReference>
<dbReference type="SUPFAM" id="SSF53955">
    <property type="entry name" value="Lysozyme-like"/>
    <property type="match status" value="1"/>
</dbReference>
<keyword evidence="9" id="KW-0808">Transferase</keyword>
<feature type="domain" description="Penicillin-binding protein transpeptidase" evidence="25">
    <location>
        <begin position="373"/>
        <end position="642"/>
    </location>
</feature>
<protein>
    <recommendedName>
        <fullName evidence="4">Penicillin-binding protein 1A</fullName>
        <ecNumber evidence="21">2.4.99.28</ecNumber>
        <ecNumber evidence="3">3.4.16.4</ecNumber>
    </recommendedName>
</protein>
<evidence type="ECO:0000256" key="1">
    <source>
        <dbReference type="ARBA" id="ARBA00002624"/>
    </source>
</evidence>
<keyword evidence="17" id="KW-0046">Antibiotic resistance</keyword>
<evidence type="ECO:0000256" key="12">
    <source>
        <dbReference type="ARBA" id="ARBA00022960"/>
    </source>
</evidence>
<evidence type="ECO:0000256" key="18">
    <source>
        <dbReference type="ARBA" id="ARBA00023268"/>
    </source>
</evidence>
<dbReference type="GO" id="GO:0071555">
    <property type="term" value="P:cell wall organization"/>
    <property type="evidence" value="ECO:0007669"/>
    <property type="project" value="UniProtKB-KW"/>
</dbReference>
<keyword evidence="19" id="KW-0961">Cell wall biogenesis/degradation</keyword>
<reference evidence="27" key="2">
    <citation type="journal article" date="2021" name="PeerJ">
        <title>Extensive microbial diversity within the chicken gut microbiome revealed by metagenomics and culture.</title>
        <authorList>
            <person name="Gilroy R."/>
            <person name="Ravi A."/>
            <person name="Getino M."/>
            <person name="Pursley I."/>
            <person name="Horton D.L."/>
            <person name="Alikhan N.F."/>
            <person name="Baker D."/>
            <person name="Gharbi K."/>
            <person name="Hall N."/>
            <person name="Watson M."/>
            <person name="Adriaenssens E.M."/>
            <person name="Foster-Nyarko E."/>
            <person name="Jarju S."/>
            <person name="Secka A."/>
            <person name="Antonio M."/>
            <person name="Oren A."/>
            <person name="Chaudhuri R.R."/>
            <person name="La Ragione R."/>
            <person name="Hildebrand F."/>
            <person name="Pallen M.J."/>
        </authorList>
    </citation>
    <scope>NUCLEOTIDE SEQUENCE</scope>
    <source>
        <strain evidence="27">ChiBcec16-1751</strain>
    </source>
</reference>
<dbReference type="InterPro" id="IPR001264">
    <property type="entry name" value="Glyco_trans_51"/>
</dbReference>
<keyword evidence="13" id="KW-0735">Signal-anchor</keyword>
<dbReference type="GO" id="GO:0009002">
    <property type="term" value="F:serine-type D-Ala-D-Ala carboxypeptidase activity"/>
    <property type="evidence" value="ECO:0007669"/>
    <property type="project" value="UniProtKB-EC"/>
</dbReference>
<evidence type="ECO:0000256" key="13">
    <source>
        <dbReference type="ARBA" id="ARBA00022968"/>
    </source>
</evidence>
<dbReference type="Gene3D" id="3.40.710.10">
    <property type="entry name" value="DD-peptidase/beta-lactamase superfamily"/>
    <property type="match status" value="1"/>
</dbReference>
<feature type="compositionally biased region" description="Low complexity" evidence="23">
    <location>
        <begin position="814"/>
        <end position="831"/>
    </location>
</feature>
<dbReference type="Pfam" id="PF00905">
    <property type="entry name" value="Transpeptidase"/>
    <property type="match status" value="1"/>
</dbReference>
<keyword evidence="6" id="KW-0121">Carboxypeptidase</keyword>
<evidence type="ECO:0000313" key="28">
    <source>
        <dbReference type="Proteomes" id="UP000886741"/>
    </source>
</evidence>
<dbReference type="PANTHER" id="PTHR32282:SF11">
    <property type="entry name" value="PENICILLIN-BINDING PROTEIN 1B"/>
    <property type="match status" value="1"/>
</dbReference>
<evidence type="ECO:0000256" key="20">
    <source>
        <dbReference type="ARBA" id="ARBA00034000"/>
    </source>
</evidence>
<evidence type="ECO:0000259" key="25">
    <source>
        <dbReference type="Pfam" id="PF00905"/>
    </source>
</evidence>
<dbReference type="SUPFAM" id="SSF56601">
    <property type="entry name" value="beta-lactamase/transpeptidase-like"/>
    <property type="match status" value="1"/>
</dbReference>
<dbReference type="GO" id="GO:0008658">
    <property type="term" value="F:penicillin binding"/>
    <property type="evidence" value="ECO:0007669"/>
    <property type="project" value="InterPro"/>
</dbReference>
<comment type="catalytic activity">
    <reaction evidence="20">
        <text>Preferential cleavage: (Ac)2-L-Lys-D-Ala-|-D-Ala. Also transpeptidation of peptidyl-alanyl moieties that are N-acyl substituents of D-alanine.</text>
        <dbReference type="EC" id="3.4.16.4"/>
    </reaction>
</comment>
<evidence type="ECO:0000256" key="11">
    <source>
        <dbReference type="ARBA" id="ARBA00022801"/>
    </source>
</evidence>
<dbReference type="InterPro" id="IPR050396">
    <property type="entry name" value="Glycosyltr_51/Transpeptidase"/>
</dbReference>
<evidence type="ECO:0000256" key="15">
    <source>
        <dbReference type="ARBA" id="ARBA00022989"/>
    </source>
</evidence>
<evidence type="ECO:0000313" key="27">
    <source>
        <dbReference type="EMBL" id="HIS64607.1"/>
    </source>
</evidence>
<dbReference type="AlphaFoldDB" id="A0A9D1F8T4"/>
<evidence type="ECO:0000256" key="14">
    <source>
        <dbReference type="ARBA" id="ARBA00022984"/>
    </source>
</evidence>
<evidence type="ECO:0000256" key="22">
    <source>
        <dbReference type="ARBA" id="ARBA00049902"/>
    </source>
</evidence>
<comment type="caution">
    <text evidence="27">The sequence shown here is derived from an EMBL/GenBank/DDBJ whole genome shotgun (WGS) entry which is preliminary data.</text>
</comment>
<dbReference type="GO" id="GO:0046677">
    <property type="term" value="P:response to antibiotic"/>
    <property type="evidence" value="ECO:0007669"/>
    <property type="project" value="UniProtKB-KW"/>
</dbReference>
<evidence type="ECO:0000256" key="4">
    <source>
        <dbReference type="ARBA" id="ARBA00018638"/>
    </source>
</evidence>
<dbReference type="Gene3D" id="1.10.3810.10">
    <property type="entry name" value="Biosynthetic peptidoglycan transglycosylase-like"/>
    <property type="match status" value="1"/>
</dbReference>
<keyword evidence="11" id="KW-0378">Hydrolase</keyword>
<comment type="function">
    <text evidence="1">Cell wall formation. Synthesis of cross-linked peptidoglycan from the lipid intermediates. The enzyme has a penicillin-insensitive transglycosylase N-terminal domain (formation of linear glycan strands) and a penicillin-sensitive transpeptidase C-terminal domain (cross-linking of the peptide subunits).</text>
</comment>
<dbReference type="EC" id="3.4.16.4" evidence="3"/>
<dbReference type="Proteomes" id="UP000886741">
    <property type="component" value="Unassembled WGS sequence"/>
</dbReference>
<keyword evidence="5" id="KW-1003">Cell membrane</keyword>
<accession>A0A9D1F8T4</accession>
<evidence type="ECO:0000256" key="19">
    <source>
        <dbReference type="ARBA" id="ARBA00023316"/>
    </source>
</evidence>
<proteinExistence type="predicted"/>
<evidence type="ECO:0000256" key="17">
    <source>
        <dbReference type="ARBA" id="ARBA00023251"/>
    </source>
</evidence>
<evidence type="ECO:0000256" key="8">
    <source>
        <dbReference type="ARBA" id="ARBA00022676"/>
    </source>
</evidence>
<evidence type="ECO:0000256" key="24">
    <source>
        <dbReference type="SAM" id="Phobius"/>
    </source>
</evidence>
<organism evidence="27 28">
    <name type="scientific">Candidatus Avoscillospira avistercoris</name>
    <dbReference type="NCBI Taxonomy" id="2840707"/>
    <lineage>
        <taxon>Bacteria</taxon>
        <taxon>Bacillati</taxon>
        <taxon>Bacillota</taxon>
        <taxon>Clostridia</taxon>
        <taxon>Eubacteriales</taxon>
        <taxon>Oscillospiraceae</taxon>
        <taxon>Oscillospiraceae incertae sedis</taxon>
        <taxon>Candidatus Avoscillospira</taxon>
    </lineage>
</organism>
<feature type="compositionally biased region" description="Polar residues" evidence="23">
    <location>
        <begin position="788"/>
        <end position="798"/>
    </location>
</feature>
<evidence type="ECO:0000256" key="3">
    <source>
        <dbReference type="ARBA" id="ARBA00012448"/>
    </source>
</evidence>
<dbReference type="GO" id="GO:0005886">
    <property type="term" value="C:plasma membrane"/>
    <property type="evidence" value="ECO:0007669"/>
    <property type="project" value="UniProtKB-SubCell"/>
</dbReference>
<feature type="transmembrane region" description="Helical" evidence="24">
    <location>
        <begin position="20"/>
        <end position="45"/>
    </location>
</feature>
<keyword evidence="8" id="KW-0328">Glycosyltransferase</keyword>
<feature type="region of interest" description="Disordered" evidence="23">
    <location>
        <begin position="788"/>
        <end position="873"/>
    </location>
</feature>
<evidence type="ECO:0000256" key="5">
    <source>
        <dbReference type="ARBA" id="ARBA00022475"/>
    </source>
</evidence>
<keyword evidence="12" id="KW-0133">Cell shape</keyword>
<keyword evidence="18" id="KW-0511">Multifunctional enzyme</keyword>
<feature type="compositionally biased region" description="Acidic residues" evidence="23">
    <location>
        <begin position="804"/>
        <end position="813"/>
    </location>
</feature>
<dbReference type="GO" id="GO:0008360">
    <property type="term" value="P:regulation of cell shape"/>
    <property type="evidence" value="ECO:0007669"/>
    <property type="project" value="UniProtKB-KW"/>
</dbReference>
<dbReference type="InterPro" id="IPR036950">
    <property type="entry name" value="PBP_transglycosylase"/>
</dbReference>
<evidence type="ECO:0000256" key="7">
    <source>
        <dbReference type="ARBA" id="ARBA00022670"/>
    </source>
</evidence>
<evidence type="ECO:0000256" key="6">
    <source>
        <dbReference type="ARBA" id="ARBA00022645"/>
    </source>
</evidence>
<gene>
    <name evidence="27" type="ORF">IAA83_04450</name>
</gene>
<evidence type="ECO:0000256" key="10">
    <source>
        <dbReference type="ARBA" id="ARBA00022692"/>
    </source>
</evidence>
<dbReference type="InterPro" id="IPR001460">
    <property type="entry name" value="PCN-bd_Tpept"/>
</dbReference>
<dbReference type="GO" id="GO:0009252">
    <property type="term" value="P:peptidoglycan biosynthetic process"/>
    <property type="evidence" value="ECO:0007669"/>
    <property type="project" value="UniProtKB-KW"/>
</dbReference>